<evidence type="ECO:0000256" key="12">
    <source>
        <dbReference type="SAM" id="MobiDB-lite"/>
    </source>
</evidence>
<proteinExistence type="inferred from homology"/>
<evidence type="ECO:0000256" key="13">
    <source>
        <dbReference type="SAM" id="Phobius"/>
    </source>
</evidence>
<evidence type="ECO:0000256" key="9">
    <source>
        <dbReference type="ARBA" id="ARBA00023209"/>
    </source>
</evidence>
<feature type="region of interest" description="Disordered" evidence="12">
    <location>
        <begin position="279"/>
        <end position="303"/>
    </location>
</feature>
<evidence type="ECO:0000256" key="8">
    <source>
        <dbReference type="ARBA" id="ARBA00023136"/>
    </source>
</evidence>
<dbReference type="InterPro" id="IPR043130">
    <property type="entry name" value="CDP-OH_PTrfase_TM_dom"/>
</dbReference>
<keyword evidence="4 11" id="KW-0808">Transferase</keyword>
<comment type="subcellular location">
    <subcellularLocation>
        <location evidence="1">Membrane</location>
        <topology evidence="1">Multi-pass membrane protein</topology>
    </subcellularLocation>
</comment>
<feature type="transmembrane region" description="Helical" evidence="13">
    <location>
        <begin position="96"/>
        <end position="118"/>
    </location>
</feature>
<evidence type="ECO:0000256" key="10">
    <source>
        <dbReference type="ARBA" id="ARBA00023264"/>
    </source>
</evidence>
<evidence type="ECO:0000256" key="11">
    <source>
        <dbReference type="RuleBase" id="RU003750"/>
    </source>
</evidence>
<protein>
    <submittedName>
        <fullName evidence="14">CDP-alcohol phosphatidyltransferase family protein</fullName>
    </submittedName>
</protein>
<evidence type="ECO:0000256" key="3">
    <source>
        <dbReference type="ARBA" id="ARBA00022516"/>
    </source>
</evidence>
<keyword evidence="8 13" id="KW-0472">Membrane</keyword>
<dbReference type="InterPro" id="IPR050324">
    <property type="entry name" value="CDP-alcohol_PTase-I"/>
</dbReference>
<organism evidence="14 15">
    <name type="scientific">Actinomadura violacea</name>
    <dbReference type="NCBI Taxonomy" id="2819934"/>
    <lineage>
        <taxon>Bacteria</taxon>
        <taxon>Bacillati</taxon>
        <taxon>Actinomycetota</taxon>
        <taxon>Actinomycetes</taxon>
        <taxon>Streptosporangiales</taxon>
        <taxon>Thermomonosporaceae</taxon>
        <taxon>Actinomadura</taxon>
    </lineage>
</organism>
<evidence type="ECO:0000256" key="5">
    <source>
        <dbReference type="ARBA" id="ARBA00022692"/>
    </source>
</evidence>
<evidence type="ECO:0000256" key="7">
    <source>
        <dbReference type="ARBA" id="ARBA00023098"/>
    </source>
</evidence>
<keyword evidence="10" id="KW-1208">Phospholipid metabolism</keyword>
<dbReference type="Pfam" id="PF01066">
    <property type="entry name" value="CDP-OH_P_transf"/>
    <property type="match status" value="1"/>
</dbReference>
<dbReference type="PROSITE" id="PS00379">
    <property type="entry name" value="CDP_ALCOHOL_P_TRANSF"/>
    <property type="match status" value="1"/>
</dbReference>
<evidence type="ECO:0000313" key="15">
    <source>
        <dbReference type="Proteomes" id="UP000680206"/>
    </source>
</evidence>
<dbReference type="Gene3D" id="1.20.120.1760">
    <property type="match status" value="1"/>
</dbReference>
<sequence>MVVEAPPVRQFDVGQPHVQPGAVVDRSLAVHRPSHGRTLSGAFKALPVGSGSRGRRRPPGAGPGPQGHRPEGAVREGSAAVSTEAGRAPEAARDRIFTVPNLLSMARLVGVPFFLWLVLVEQDWWALGLLVFAGLSDWLDGKLARALNQTSKLGMLLDPAADRLYIFATLVGLTVRDIIPLWLLIALVAREVAIVPIAPIVRRLGYGGALPVHFIGKAGTMCLLYAFPLLLLGDHDGAAGTAAKVIGWSFAIWGTALYWWAAVLYWAQTRQLVLAGRGAPPDGAPGPGARPPAGEQKGAETPR</sequence>
<keyword evidence="5 13" id="KW-0812">Transmembrane</keyword>
<name>A0ABS3RXU0_9ACTN</name>
<evidence type="ECO:0000256" key="4">
    <source>
        <dbReference type="ARBA" id="ARBA00022679"/>
    </source>
</evidence>
<dbReference type="PANTHER" id="PTHR14269:SF62">
    <property type="entry name" value="CDP-DIACYLGLYCEROL--GLYCEROL-3-PHOSPHATE 3-PHOSPHATIDYLTRANSFERASE 1, CHLOROPLASTIC"/>
    <property type="match status" value="1"/>
</dbReference>
<dbReference type="InterPro" id="IPR048254">
    <property type="entry name" value="CDP_ALCOHOL_P_TRANSF_CS"/>
</dbReference>
<comment type="caution">
    <text evidence="14">The sequence shown here is derived from an EMBL/GenBank/DDBJ whole genome shotgun (WGS) entry which is preliminary data.</text>
</comment>
<evidence type="ECO:0000313" key="14">
    <source>
        <dbReference type="EMBL" id="MBO2460810.1"/>
    </source>
</evidence>
<dbReference type="EMBL" id="JAGEPF010000015">
    <property type="protein sequence ID" value="MBO2460810.1"/>
    <property type="molecule type" value="Genomic_DNA"/>
</dbReference>
<keyword evidence="6 13" id="KW-1133">Transmembrane helix</keyword>
<reference evidence="14 15" key="1">
    <citation type="submission" date="2021-03" db="EMBL/GenBank/DDBJ databases">
        <title>Actinomadura violae sp. nov., isolated from lichen in Thailand.</title>
        <authorList>
            <person name="Kanchanasin P."/>
            <person name="Saeng-In P."/>
            <person name="Phongsopitanun W."/>
            <person name="Yuki M."/>
            <person name="Kudo T."/>
            <person name="Ohkuma M."/>
            <person name="Tanasupawat S."/>
        </authorList>
    </citation>
    <scope>NUCLEOTIDE SEQUENCE [LARGE SCALE GENOMIC DNA]</scope>
    <source>
        <strain evidence="14 15">LCR2-06</strain>
    </source>
</reference>
<dbReference type="InterPro" id="IPR000462">
    <property type="entry name" value="CDP-OH_P_trans"/>
</dbReference>
<evidence type="ECO:0000256" key="6">
    <source>
        <dbReference type="ARBA" id="ARBA00022989"/>
    </source>
</evidence>
<feature type="region of interest" description="Disordered" evidence="12">
    <location>
        <begin position="41"/>
        <end position="74"/>
    </location>
</feature>
<feature type="transmembrane region" description="Helical" evidence="13">
    <location>
        <begin position="245"/>
        <end position="267"/>
    </location>
</feature>
<keyword evidence="7" id="KW-0443">Lipid metabolism</keyword>
<gene>
    <name evidence="14" type="ORF">J4709_24805</name>
</gene>
<keyword evidence="15" id="KW-1185">Reference proteome</keyword>
<keyword evidence="9" id="KW-0594">Phospholipid biosynthesis</keyword>
<dbReference type="Proteomes" id="UP000680206">
    <property type="component" value="Unassembled WGS sequence"/>
</dbReference>
<feature type="transmembrane region" description="Helical" evidence="13">
    <location>
        <begin position="214"/>
        <end position="233"/>
    </location>
</feature>
<accession>A0ABS3RXU0</accession>
<comment type="similarity">
    <text evidence="2 11">Belongs to the CDP-alcohol phosphatidyltransferase class-I family.</text>
</comment>
<keyword evidence="3" id="KW-0444">Lipid biosynthesis</keyword>
<evidence type="ECO:0000256" key="1">
    <source>
        <dbReference type="ARBA" id="ARBA00004141"/>
    </source>
</evidence>
<evidence type="ECO:0000256" key="2">
    <source>
        <dbReference type="ARBA" id="ARBA00010441"/>
    </source>
</evidence>
<dbReference type="PANTHER" id="PTHR14269">
    <property type="entry name" value="CDP-DIACYLGLYCEROL--GLYCEROL-3-PHOSPHATE 3-PHOSPHATIDYLTRANSFERASE-RELATED"/>
    <property type="match status" value="1"/>
</dbReference>